<protein>
    <submittedName>
        <fullName evidence="2">Uncharacterized protein</fullName>
    </submittedName>
</protein>
<accession>A0ABU7BP29</accession>
<dbReference type="Proteomes" id="UP001345963">
    <property type="component" value="Unassembled WGS sequence"/>
</dbReference>
<gene>
    <name evidence="2" type="ORF">ATANTOWER_003837</name>
</gene>
<comment type="caution">
    <text evidence="2">The sequence shown here is derived from an EMBL/GenBank/DDBJ whole genome shotgun (WGS) entry which is preliminary data.</text>
</comment>
<evidence type="ECO:0000313" key="3">
    <source>
        <dbReference type="Proteomes" id="UP001345963"/>
    </source>
</evidence>
<evidence type="ECO:0000313" key="2">
    <source>
        <dbReference type="EMBL" id="MED6251855.1"/>
    </source>
</evidence>
<reference evidence="2 3" key="1">
    <citation type="submission" date="2021-07" db="EMBL/GenBank/DDBJ databases">
        <authorList>
            <person name="Palmer J.M."/>
        </authorList>
    </citation>
    <scope>NUCLEOTIDE SEQUENCE [LARGE SCALE GENOMIC DNA]</scope>
    <source>
        <strain evidence="2 3">AT_MEX2019</strain>
        <tissue evidence="2">Muscle</tissue>
    </source>
</reference>
<proteinExistence type="predicted"/>
<organism evidence="2 3">
    <name type="scientific">Ataeniobius toweri</name>
    <dbReference type="NCBI Taxonomy" id="208326"/>
    <lineage>
        <taxon>Eukaryota</taxon>
        <taxon>Metazoa</taxon>
        <taxon>Chordata</taxon>
        <taxon>Craniata</taxon>
        <taxon>Vertebrata</taxon>
        <taxon>Euteleostomi</taxon>
        <taxon>Actinopterygii</taxon>
        <taxon>Neopterygii</taxon>
        <taxon>Teleostei</taxon>
        <taxon>Neoteleostei</taxon>
        <taxon>Acanthomorphata</taxon>
        <taxon>Ovalentaria</taxon>
        <taxon>Atherinomorphae</taxon>
        <taxon>Cyprinodontiformes</taxon>
        <taxon>Goodeidae</taxon>
        <taxon>Ataeniobius</taxon>
    </lineage>
</organism>
<evidence type="ECO:0000256" key="1">
    <source>
        <dbReference type="SAM" id="MobiDB-lite"/>
    </source>
</evidence>
<feature type="region of interest" description="Disordered" evidence="1">
    <location>
        <begin position="31"/>
        <end position="64"/>
    </location>
</feature>
<name>A0ABU7BP29_9TELE</name>
<sequence>MWTVASWEVRCYPQFLSYAGICYTCGLKKTTRSQTERAEEIPRATGNLESERSQGGGETGRRQSQVCAVSSDSIAAKVKEPVCLHQLSEAQPAKMHTQ</sequence>
<keyword evidence="3" id="KW-1185">Reference proteome</keyword>
<dbReference type="EMBL" id="JAHUTI010060418">
    <property type="protein sequence ID" value="MED6251855.1"/>
    <property type="molecule type" value="Genomic_DNA"/>
</dbReference>